<dbReference type="KEGG" id="mcub:MCBB_1080"/>
<reference evidence="2 3" key="1">
    <citation type="submission" date="2016-08" db="EMBL/GenBank/DDBJ databases">
        <authorList>
            <person name="Seilhamer J.J."/>
        </authorList>
    </citation>
    <scope>NUCLEOTIDE SEQUENCE [LARGE SCALE GENOMIC DNA]</scope>
    <source>
        <strain evidence="2">Buetzberg</strain>
    </source>
</reference>
<organism evidence="2 3">
    <name type="scientific">Methanobacterium congolense</name>
    <dbReference type="NCBI Taxonomy" id="118062"/>
    <lineage>
        <taxon>Archaea</taxon>
        <taxon>Methanobacteriati</taxon>
        <taxon>Methanobacteriota</taxon>
        <taxon>Methanomada group</taxon>
        <taxon>Methanobacteria</taxon>
        <taxon>Methanobacteriales</taxon>
        <taxon>Methanobacteriaceae</taxon>
        <taxon>Methanobacterium</taxon>
    </lineage>
</organism>
<dbReference type="RefSeq" id="WP_071906773.1">
    <property type="nucleotide sequence ID" value="NZ_LT607756.1"/>
</dbReference>
<sequence>MNFFNKFGDIILKVFSFVGMLILAIPKIPEKLRSIKTDDFKSKVDTDNIKENINRIRDNTKIEERVSKITTKKGESEEPLEIPKDIEELSKQMDGSEDTIFISGSFNYKEKENTILRLQILSGAFIIFSILYIFNFIAGIIYGILGILTVGYVVYLLYKRIKLMYSNDFPAYRDFFLMYIVIGLVLVVVGTNSTFVNAFSFQFFPSLTVLIFALILVAAVFLIFRIRYYRNYTYGEVVEAGKNVAYVKIEYDIRSNVKPDIYMVENSIGAVEGDFVKVKLEEKFMNLTGNKPTNIIEKVKTKF</sequence>
<keyword evidence="1" id="KW-0472">Membrane</keyword>
<dbReference type="EMBL" id="LT607756">
    <property type="protein sequence ID" value="SCG85639.1"/>
    <property type="molecule type" value="Genomic_DNA"/>
</dbReference>
<dbReference type="PATRIC" id="fig|129848.4.peg.1088"/>
<keyword evidence="3" id="KW-1185">Reference proteome</keyword>
<feature type="transmembrane region" description="Helical" evidence="1">
    <location>
        <begin position="170"/>
        <end position="191"/>
    </location>
</feature>
<protein>
    <recommendedName>
        <fullName evidence="4">DUF2101 domain-containing protein</fullName>
    </recommendedName>
</protein>
<evidence type="ECO:0008006" key="4">
    <source>
        <dbReference type="Google" id="ProtNLM"/>
    </source>
</evidence>
<dbReference type="GeneID" id="30411925"/>
<dbReference type="InterPro" id="IPR018663">
    <property type="entry name" value="DUF2101_membrane"/>
</dbReference>
<feature type="transmembrane region" description="Helical" evidence="1">
    <location>
        <begin position="140"/>
        <end position="158"/>
    </location>
</feature>
<feature type="transmembrane region" description="Helical" evidence="1">
    <location>
        <begin position="203"/>
        <end position="224"/>
    </location>
</feature>
<proteinExistence type="predicted"/>
<evidence type="ECO:0000313" key="2">
    <source>
        <dbReference type="EMBL" id="SCG85639.1"/>
    </source>
</evidence>
<dbReference type="STRING" id="118062.MCBB_1080"/>
<accession>A0A1D3L2A3</accession>
<dbReference type="OrthoDB" id="71446at2157"/>
<keyword evidence="1" id="KW-0812">Transmembrane</keyword>
<evidence type="ECO:0000313" key="3">
    <source>
        <dbReference type="Proteomes" id="UP000094707"/>
    </source>
</evidence>
<feature type="transmembrane region" description="Helical" evidence="1">
    <location>
        <begin position="115"/>
        <end position="134"/>
    </location>
</feature>
<evidence type="ECO:0000256" key="1">
    <source>
        <dbReference type="SAM" id="Phobius"/>
    </source>
</evidence>
<dbReference type="Proteomes" id="UP000094707">
    <property type="component" value="Chromosome I"/>
</dbReference>
<dbReference type="AlphaFoldDB" id="A0A1D3L2A3"/>
<feature type="transmembrane region" description="Helical" evidence="1">
    <location>
        <begin position="6"/>
        <end position="26"/>
    </location>
</feature>
<gene>
    <name evidence="2" type="ORF">MCBB_1080</name>
</gene>
<name>A0A1D3L2A3_9EURY</name>
<keyword evidence="1" id="KW-1133">Transmembrane helix</keyword>
<dbReference type="Pfam" id="PF09874">
    <property type="entry name" value="DUF2101"/>
    <property type="match status" value="1"/>
</dbReference>